<accession>A0A8T5UN68</accession>
<dbReference type="Gene3D" id="3.40.50.1000">
    <property type="entry name" value="HAD superfamily/HAD-like"/>
    <property type="match status" value="1"/>
</dbReference>
<dbReference type="SUPFAM" id="SSF56784">
    <property type="entry name" value="HAD-like"/>
    <property type="match status" value="1"/>
</dbReference>
<dbReference type="Proteomes" id="UP000825933">
    <property type="component" value="Unassembled WGS sequence"/>
</dbReference>
<dbReference type="EMBL" id="JAIOUQ010000003">
    <property type="protein sequence ID" value="MBZ2165104.1"/>
    <property type="molecule type" value="Genomic_DNA"/>
</dbReference>
<dbReference type="GO" id="GO:0016787">
    <property type="term" value="F:hydrolase activity"/>
    <property type="evidence" value="ECO:0007669"/>
    <property type="project" value="UniProtKB-KW"/>
</dbReference>
<dbReference type="RefSeq" id="WP_223790731.1">
    <property type="nucleotide sequence ID" value="NZ_JAIOUQ010000003.1"/>
</dbReference>
<proteinExistence type="predicted"/>
<protein>
    <submittedName>
        <fullName evidence="2">HAD family hydrolase</fullName>
    </submittedName>
</protein>
<reference evidence="3" key="1">
    <citation type="journal article" date="2022" name="Microbiol. Resour. Announc.">
        <title>Draft Genome Sequence of a Methanogenic Archaeon from West Spitsbergen Permafrost.</title>
        <authorList>
            <person name="Trubitsyn V."/>
            <person name="Rivkina E."/>
            <person name="Shcherbakova V."/>
        </authorList>
    </citation>
    <scope>NUCLEOTIDE SEQUENCE [LARGE SCALE GENOMIC DNA]</scope>
    <source>
        <strain evidence="3">VT</strain>
    </source>
</reference>
<dbReference type="InterPro" id="IPR036412">
    <property type="entry name" value="HAD-like_sf"/>
</dbReference>
<dbReference type="PANTHER" id="PTHR43520:SF8">
    <property type="entry name" value="P-TYPE CU(+) TRANSPORTER"/>
    <property type="match status" value="1"/>
</dbReference>
<dbReference type="GO" id="GO:0043682">
    <property type="term" value="F:P-type divalent copper transporter activity"/>
    <property type="evidence" value="ECO:0007669"/>
    <property type="project" value="TreeGrafter"/>
</dbReference>
<comment type="caution">
    <text evidence="2">The sequence shown here is derived from an EMBL/GenBank/DDBJ whole genome shotgun (WGS) entry which is preliminary data.</text>
</comment>
<dbReference type="GO" id="GO:0016020">
    <property type="term" value="C:membrane"/>
    <property type="evidence" value="ECO:0007669"/>
    <property type="project" value="TreeGrafter"/>
</dbReference>
<dbReference type="GO" id="GO:0005507">
    <property type="term" value="F:copper ion binding"/>
    <property type="evidence" value="ECO:0007669"/>
    <property type="project" value="TreeGrafter"/>
</dbReference>
<keyword evidence="3" id="KW-1185">Reference proteome</keyword>
<name>A0A8T5UN68_9EURY</name>
<evidence type="ECO:0000313" key="2">
    <source>
        <dbReference type="EMBL" id="MBZ2165104.1"/>
    </source>
</evidence>
<dbReference type="InterPro" id="IPR023214">
    <property type="entry name" value="HAD_sf"/>
</dbReference>
<dbReference type="GO" id="GO:0055070">
    <property type="term" value="P:copper ion homeostasis"/>
    <property type="evidence" value="ECO:0007669"/>
    <property type="project" value="TreeGrafter"/>
</dbReference>
<evidence type="ECO:0000256" key="1">
    <source>
        <dbReference type="ARBA" id="ARBA00022967"/>
    </source>
</evidence>
<keyword evidence="1" id="KW-1278">Translocase</keyword>
<sequence length="262" mass="29491">MKAVVFDNSGTLIKRYKAIKDLKTGAICDNVASIDVVDRDENRALVVLQTDPSKCINKANPHQTIRHFLKKNDVDFDISYSKVDISKDELLEAIKDDKSCISDVQDTYCSVVEKKYNVHICSGSGFIVNMKTGKIEFTITAGGRIFKEVPFVINELKNRGIDIFVASGDRKTSLEQLAKFINVPQENVFDTANSRRKKEIIKDLKSKYKVMMVGNSSNDILALEEADVGVLTLQQNEITPEKVYNAADYVIKNIRELINIDF</sequence>
<keyword evidence="2" id="KW-0378">Hydrolase</keyword>
<gene>
    <name evidence="2" type="ORF">K8N75_03480</name>
</gene>
<organism evidence="2 3">
    <name type="scientific">Methanobacterium spitsbergense</name>
    <dbReference type="NCBI Taxonomy" id="2874285"/>
    <lineage>
        <taxon>Archaea</taxon>
        <taxon>Methanobacteriati</taxon>
        <taxon>Methanobacteriota</taxon>
        <taxon>Methanomada group</taxon>
        <taxon>Methanobacteria</taxon>
        <taxon>Methanobacteriales</taxon>
        <taxon>Methanobacteriaceae</taxon>
        <taxon>Methanobacterium</taxon>
    </lineage>
</organism>
<dbReference type="Pfam" id="PF00702">
    <property type="entry name" value="Hydrolase"/>
    <property type="match status" value="1"/>
</dbReference>
<evidence type="ECO:0000313" key="3">
    <source>
        <dbReference type="Proteomes" id="UP000825933"/>
    </source>
</evidence>
<dbReference type="PANTHER" id="PTHR43520">
    <property type="entry name" value="ATP7, ISOFORM B"/>
    <property type="match status" value="1"/>
</dbReference>
<dbReference type="AlphaFoldDB" id="A0A8T5UN68"/>